<sequence>MASLKRLSEEIVETTGTESGFTMFPMSMGLKGRFVCNPALKFLNCAWKKMVELRQQISGRETVQEVELVQGRGHPGQKSWILRLRGIETVDEAGQLIGFNLCL</sequence>
<dbReference type="EMBL" id="AP019298">
    <property type="protein sequence ID" value="BBG97927.1"/>
    <property type="molecule type" value="Genomic_DNA"/>
</dbReference>
<gene>
    <name evidence="1" type="ORF">Prudu_007191</name>
</gene>
<dbReference type="AlphaFoldDB" id="A0A4Y1R1F8"/>
<proteinExistence type="predicted"/>
<reference evidence="1" key="1">
    <citation type="journal article" date="2019" name="Science">
        <title>Mutation of a bHLH transcription factor allowed almond domestication.</title>
        <authorList>
            <person name="Sanchez-Perez R."/>
            <person name="Pavan S."/>
            <person name="Mazzeo R."/>
            <person name="Moldovan C."/>
            <person name="Aiese Cigliano R."/>
            <person name="Del Cueto J."/>
            <person name="Ricciardi F."/>
            <person name="Lotti C."/>
            <person name="Ricciardi L."/>
            <person name="Dicenta F."/>
            <person name="Lopez-Marques R.L."/>
            <person name="Lindberg Moller B."/>
        </authorList>
    </citation>
    <scope>NUCLEOTIDE SEQUENCE</scope>
</reference>
<organism evidence="1">
    <name type="scientific">Prunus dulcis</name>
    <name type="common">Almond</name>
    <name type="synonym">Amygdalus dulcis</name>
    <dbReference type="NCBI Taxonomy" id="3755"/>
    <lineage>
        <taxon>Eukaryota</taxon>
        <taxon>Viridiplantae</taxon>
        <taxon>Streptophyta</taxon>
        <taxon>Embryophyta</taxon>
        <taxon>Tracheophyta</taxon>
        <taxon>Spermatophyta</taxon>
        <taxon>Magnoliopsida</taxon>
        <taxon>eudicotyledons</taxon>
        <taxon>Gunneridae</taxon>
        <taxon>Pentapetalae</taxon>
        <taxon>rosids</taxon>
        <taxon>fabids</taxon>
        <taxon>Rosales</taxon>
        <taxon>Rosaceae</taxon>
        <taxon>Amygdaloideae</taxon>
        <taxon>Amygdaleae</taxon>
        <taxon>Prunus</taxon>
    </lineage>
</organism>
<evidence type="ECO:0000313" key="1">
    <source>
        <dbReference type="EMBL" id="BBG97927.1"/>
    </source>
</evidence>
<accession>A0A4Y1R1F8</accession>
<name>A0A4Y1R1F8_PRUDU</name>
<protein>
    <submittedName>
        <fullName evidence="1">16S rRNA processing protein RimM family</fullName>
    </submittedName>
</protein>